<proteinExistence type="predicted"/>
<organism evidence="2 3">
    <name type="scientific">Aureimonas pseudogalii</name>
    <dbReference type="NCBI Taxonomy" id="1744844"/>
    <lineage>
        <taxon>Bacteria</taxon>
        <taxon>Pseudomonadati</taxon>
        <taxon>Pseudomonadota</taxon>
        <taxon>Alphaproteobacteria</taxon>
        <taxon>Hyphomicrobiales</taxon>
        <taxon>Aurantimonadaceae</taxon>
        <taxon>Aureimonas</taxon>
    </lineage>
</organism>
<dbReference type="EMBL" id="JACIEK010000001">
    <property type="protein sequence ID" value="MBB3996869.1"/>
    <property type="molecule type" value="Genomic_DNA"/>
</dbReference>
<evidence type="ECO:0000313" key="2">
    <source>
        <dbReference type="EMBL" id="MBB3996869.1"/>
    </source>
</evidence>
<reference evidence="2 3" key="1">
    <citation type="submission" date="2020-08" db="EMBL/GenBank/DDBJ databases">
        <title>Genomic Encyclopedia of Type Strains, Phase IV (KMG-IV): sequencing the most valuable type-strain genomes for metagenomic binning, comparative biology and taxonomic classification.</title>
        <authorList>
            <person name="Goeker M."/>
        </authorList>
    </citation>
    <scope>NUCLEOTIDE SEQUENCE [LARGE SCALE GENOMIC DNA]</scope>
    <source>
        <strain evidence="2 3">DSM 102238</strain>
    </source>
</reference>
<sequence length="161" mass="17153">MLRLTTLILLTGLSTAQAAQGWITKVEDDVFSDKKSATMLGFTPSGDSVYIECDGDHELEFAVLSKSEDKSPGVPGILVVKIDGGEALRFTAASYAHNDEYVGFKNEDQEQIRSLVKAIGQANKAALFGLQIPIVDIKASLNPGVKGSSKAASQFLEACTD</sequence>
<protein>
    <submittedName>
        <fullName evidence="2">Uncharacterized protein</fullName>
    </submittedName>
</protein>
<keyword evidence="3" id="KW-1185">Reference proteome</keyword>
<feature type="signal peptide" evidence="1">
    <location>
        <begin position="1"/>
        <end position="18"/>
    </location>
</feature>
<dbReference type="RefSeq" id="WP_183197861.1">
    <property type="nucleotide sequence ID" value="NZ_JACIEK010000001.1"/>
</dbReference>
<evidence type="ECO:0000313" key="3">
    <source>
        <dbReference type="Proteomes" id="UP000542776"/>
    </source>
</evidence>
<feature type="chain" id="PRO_5031240209" evidence="1">
    <location>
        <begin position="19"/>
        <end position="161"/>
    </location>
</feature>
<keyword evidence="1" id="KW-0732">Signal</keyword>
<accession>A0A7W6EFE9</accession>
<evidence type="ECO:0000256" key="1">
    <source>
        <dbReference type="SAM" id="SignalP"/>
    </source>
</evidence>
<comment type="caution">
    <text evidence="2">The sequence shown here is derived from an EMBL/GenBank/DDBJ whole genome shotgun (WGS) entry which is preliminary data.</text>
</comment>
<dbReference type="Proteomes" id="UP000542776">
    <property type="component" value="Unassembled WGS sequence"/>
</dbReference>
<gene>
    <name evidence="2" type="ORF">GGR04_000690</name>
</gene>
<name>A0A7W6EFE9_9HYPH</name>
<dbReference type="AlphaFoldDB" id="A0A7W6EFE9"/>